<feature type="region of interest" description="Disordered" evidence="7">
    <location>
        <begin position="347"/>
        <end position="440"/>
    </location>
</feature>
<dbReference type="InterPro" id="IPR013083">
    <property type="entry name" value="Znf_RING/FYVE/PHD"/>
</dbReference>
<dbReference type="SUPFAM" id="SSF48065">
    <property type="entry name" value="DBL homology domain (DH-domain)"/>
    <property type="match status" value="1"/>
</dbReference>
<dbReference type="PANTHER" id="PTHR12673">
    <property type="entry name" value="FACIOGENITAL DYSPLASIA PROTEIN"/>
    <property type="match status" value="1"/>
</dbReference>
<feature type="domain" description="PH" evidence="8">
    <location>
        <begin position="842"/>
        <end position="876"/>
    </location>
</feature>
<evidence type="ECO:0000256" key="4">
    <source>
        <dbReference type="ARBA" id="ARBA00022771"/>
    </source>
</evidence>
<keyword evidence="6" id="KW-0963">Cytoplasm</keyword>
<evidence type="ECO:0000256" key="1">
    <source>
        <dbReference type="ARBA" id="ARBA00004245"/>
    </source>
</evidence>
<dbReference type="SUPFAM" id="SSF57903">
    <property type="entry name" value="FYVE/PHD zinc finger"/>
    <property type="match status" value="1"/>
</dbReference>
<evidence type="ECO:0000256" key="2">
    <source>
        <dbReference type="ARBA" id="ARBA00022658"/>
    </source>
</evidence>
<evidence type="ECO:0000256" key="5">
    <source>
        <dbReference type="ARBA" id="ARBA00022833"/>
    </source>
</evidence>
<dbReference type="GO" id="GO:0046847">
    <property type="term" value="P:filopodium assembly"/>
    <property type="evidence" value="ECO:0007669"/>
    <property type="project" value="TreeGrafter"/>
</dbReference>
<dbReference type="InterPro" id="IPR000306">
    <property type="entry name" value="Znf_FYVE"/>
</dbReference>
<feature type="region of interest" description="Disordered" evidence="7">
    <location>
        <begin position="1"/>
        <end position="82"/>
    </location>
</feature>
<dbReference type="Proteomes" id="UP000694843">
    <property type="component" value="Unplaced"/>
</dbReference>
<feature type="domain" description="PH" evidence="8">
    <location>
        <begin position="661"/>
        <end position="763"/>
    </location>
</feature>
<dbReference type="SMART" id="SM00325">
    <property type="entry name" value="RhoGEF"/>
    <property type="match status" value="1"/>
</dbReference>
<dbReference type="GO" id="GO:0005085">
    <property type="term" value="F:guanyl-nucleotide exchange factor activity"/>
    <property type="evidence" value="ECO:0007669"/>
    <property type="project" value="UniProtKB-KW"/>
</dbReference>
<evidence type="ECO:0000313" key="10">
    <source>
        <dbReference type="Proteomes" id="UP000694843"/>
    </source>
</evidence>
<dbReference type="GO" id="GO:0007010">
    <property type="term" value="P:cytoskeleton organization"/>
    <property type="evidence" value="ECO:0007669"/>
    <property type="project" value="TreeGrafter"/>
</dbReference>
<keyword evidence="6" id="KW-0206">Cytoskeleton</keyword>
<dbReference type="OrthoDB" id="245697at2759"/>
<dbReference type="Gene3D" id="3.30.40.10">
    <property type="entry name" value="Zinc/RING finger domain, C3HC4 (zinc finger)"/>
    <property type="match status" value="1"/>
</dbReference>
<feature type="compositionally biased region" description="Acidic residues" evidence="7">
    <location>
        <begin position="408"/>
        <end position="419"/>
    </location>
</feature>
<evidence type="ECO:0000256" key="7">
    <source>
        <dbReference type="SAM" id="MobiDB-lite"/>
    </source>
</evidence>
<dbReference type="OMA" id="MHEANET"/>
<dbReference type="GO" id="GO:0008270">
    <property type="term" value="F:zinc ion binding"/>
    <property type="evidence" value="ECO:0007669"/>
    <property type="project" value="UniProtKB-KW"/>
</dbReference>
<dbReference type="GO" id="GO:0005856">
    <property type="term" value="C:cytoskeleton"/>
    <property type="evidence" value="ECO:0007669"/>
    <property type="project" value="UniProtKB-SubCell"/>
</dbReference>
<dbReference type="Pfam" id="PF00169">
    <property type="entry name" value="PH"/>
    <property type="match status" value="1"/>
</dbReference>
<dbReference type="Gene3D" id="1.20.900.10">
    <property type="entry name" value="Dbl homology (DH) domain"/>
    <property type="match status" value="1"/>
</dbReference>
<comment type="subcellular location">
    <subcellularLocation>
        <location evidence="1">Cytoplasm</location>
        <location evidence="1">Cytoskeleton</location>
    </subcellularLocation>
</comment>
<dbReference type="Pfam" id="PF00621">
    <property type="entry name" value="RhoGEF"/>
    <property type="match status" value="1"/>
</dbReference>
<evidence type="ECO:0000313" key="11">
    <source>
        <dbReference type="RefSeq" id="XP_018019507.1"/>
    </source>
</evidence>
<dbReference type="PANTHER" id="PTHR12673:SF241">
    <property type="entry name" value="DH DOMAIN-CONTAINING PROTEIN"/>
    <property type="match status" value="1"/>
</dbReference>
<feature type="compositionally biased region" description="Basic and acidic residues" evidence="7">
    <location>
        <begin position="152"/>
        <end position="163"/>
    </location>
</feature>
<dbReference type="PROSITE" id="PS50003">
    <property type="entry name" value="PH_DOMAIN"/>
    <property type="match status" value="2"/>
</dbReference>
<evidence type="ECO:0000259" key="9">
    <source>
        <dbReference type="PROSITE" id="PS50010"/>
    </source>
</evidence>
<dbReference type="InterPro" id="IPR035899">
    <property type="entry name" value="DBL_dom_sf"/>
</dbReference>
<feature type="compositionally biased region" description="Low complexity" evidence="7">
    <location>
        <begin position="212"/>
        <end position="244"/>
    </location>
</feature>
<dbReference type="GeneID" id="108675959"/>
<sequence length="883" mass="97111">MGSEVPLPSSHTTMPSATARHSHPSPMLDEKLLPHIPPPAGFGPTLPTQDPHDSLDVRLRCGKRESGGDLPSSPLSPPSPFQHPFFRRQLGLAGDPWSRFSGFGFPLFPTHAGNRLSHHSWGSSFPRLSGPSSGEGRVITIEVESSDDDGEERPSKSGEDRPRLPLNRSSTACTLASVPNTAGRESRYISRAYSDGVSETESEEDEEEHVNSASSSRTSFTSSTPTSTSARSAFASSSSFARSTQVPPVAVDPSKSELSSPRKAGSFDHSGRSRLPSLHRDALSLDGAKAPGSDRGARVIPIVVARDPPRDRSAGREVAPYRHSYACQESVFRVSCDGLGNAISSSTTYPDLAPPHHKDQHTQLITRSQQQQQQQGDPLENRLKNSSDAKLENRLKNSPDANLKEDSTSEDAESVDVEENVSSRHADGEDGQEGHSNGVPCRNKAHRIALELLHTEESYVRILHLLDQEFQFRVDQENRVRPMFPAEHLPLMFSNIKSIYKLHHDFLLPQLRDRLANWDARPRIGDIMTMLAPFLKMYAEYVRNFDRASALISQCQAKSAKFAAIMADIHALESCAGLSLQHHMLCPVQRIPRYELLLRDYLSALPPHHPDAPDTAKALHLVATAASHADASLSSSDAFETLLSLPSRISGCEDLVCPTRSLIKHGRVGKISARTGDHQERYLYLLSDLLLLCAPRLGGRVIHGPPHRLRARYNVNNLQVVEGDNLETAHSFYLQDGHKTVELYTQTSEEKDAWLAALFLAIEDTYKKRSSLRRGEDKGDGGDHMAGSGGVLGMEAPELLPMEGISSCMSCGASFSMVRRKHHCRACGSGTRGEGVGEKERDRAFKLHYSKKQYYFLAPSKEDCLRWVAALQSAARAETLEST</sequence>
<evidence type="ECO:0000256" key="6">
    <source>
        <dbReference type="ARBA" id="ARBA00023212"/>
    </source>
</evidence>
<evidence type="ECO:0000256" key="3">
    <source>
        <dbReference type="ARBA" id="ARBA00022723"/>
    </source>
</evidence>
<keyword evidence="2" id="KW-0344">Guanine-nucleotide releasing factor</keyword>
<dbReference type="RefSeq" id="XP_018019507.1">
    <property type="nucleotide sequence ID" value="XM_018164018.2"/>
</dbReference>
<feature type="region of interest" description="Disordered" evidence="7">
    <location>
        <begin position="142"/>
        <end position="276"/>
    </location>
</feature>
<evidence type="ECO:0000259" key="8">
    <source>
        <dbReference type="PROSITE" id="PS50003"/>
    </source>
</evidence>
<feature type="region of interest" description="Disordered" evidence="7">
    <location>
        <begin position="118"/>
        <end position="137"/>
    </location>
</feature>
<dbReference type="Gene3D" id="2.30.29.30">
    <property type="entry name" value="Pleckstrin-homology domain (PH domain)/Phosphotyrosine-binding domain (PTB)"/>
    <property type="match status" value="2"/>
</dbReference>
<dbReference type="InterPro" id="IPR011993">
    <property type="entry name" value="PH-like_dom_sf"/>
</dbReference>
<dbReference type="InterPro" id="IPR011011">
    <property type="entry name" value="Znf_FYVE_PHD"/>
</dbReference>
<feature type="compositionally biased region" description="Basic and acidic residues" evidence="7">
    <location>
        <begin position="379"/>
        <end position="407"/>
    </location>
</feature>
<keyword evidence="3" id="KW-0479">Metal-binding</keyword>
<dbReference type="Pfam" id="PF01363">
    <property type="entry name" value="FYVE"/>
    <property type="match status" value="1"/>
</dbReference>
<gene>
    <name evidence="11" type="primary">LOC108675959</name>
</gene>
<dbReference type="InterPro" id="IPR001849">
    <property type="entry name" value="PH_domain"/>
</dbReference>
<protein>
    <submittedName>
        <fullName evidence="11">Uncharacterized protein LOC108675959</fullName>
    </submittedName>
</protein>
<feature type="compositionally biased region" description="Polar residues" evidence="7">
    <location>
        <begin position="167"/>
        <end position="180"/>
    </location>
</feature>
<dbReference type="AlphaFoldDB" id="A0A8B7P0G8"/>
<keyword evidence="4" id="KW-0863">Zinc-finger</keyword>
<keyword evidence="5" id="KW-0862">Zinc</keyword>
<dbReference type="InterPro" id="IPR000219">
    <property type="entry name" value="DH_dom"/>
</dbReference>
<dbReference type="KEGG" id="hazt:108675959"/>
<proteinExistence type="predicted"/>
<keyword evidence="10" id="KW-1185">Reference proteome</keyword>
<dbReference type="PROSITE" id="PS50010">
    <property type="entry name" value="DH_2"/>
    <property type="match status" value="1"/>
</dbReference>
<feature type="compositionally biased region" description="Basic and acidic residues" evidence="7">
    <location>
        <begin position="50"/>
        <end position="67"/>
    </location>
</feature>
<feature type="compositionally biased region" description="Acidic residues" evidence="7">
    <location>
        <begin position="198"/>
        <end position="208"/>
    </location>
</feature>
<reference evidence="11" key="1">
    <citation type="submission" date="2025-08" db="UniProtKB">
        <authorList>
            <consortium name="RefSeq"/>
        </authorList>
    </citation>
    <scope>IDENTIFICATION</scope>
    <source>
        <tissue evidence="11">Whole organism</tissue>
    </source>
</reference>
<feature type="domain" description="DH" evidence="9">
    <location>
        <begin position="444"/>
        <end position="632"/>
    </location>
</feature>
<name>A0A8B7P0G8_HYAAZ</name>
<dbReference type="SMART" id="SM00233">
    <property type="entry name" value="PH"/>
    <property type="match status" value="2"/>
</dbReference>
<accession>A0A8B7P0G8</accession>
<organism evidence="10 11">
    <name type="scientific">Hyalella azteca</name>
    <name type="common">Amphipod</name>
    <dbReference type="NCBI Taxonomy" id="294128"/>
    <lineage>
        <taxon>Eukaryota</taxon>
        <taxon>Metazoa</taxon>
        <taxon>Ecdysozoa</taxon>
        <taxon>Arthropoda</taxon>
        <taxon>Crustacea</taxon>
        <taxon>Multicrustacea</taxon>
        <taxon>Malacostraca</taxon>
        <taxon>Eumalacostraca</taxon>
        <taxon>Peracarida</taxon>
        <taxon>Amphipoda</taxon>
        <taxon>Senticaudata</taxon>
        <taxon>Talitrida</taxon>
        <taxon>Talitroidea</taxon>
        <taxon>Hyalellidae</taxon>
        <taxon>Hyalella</taxon>
    </lineage>
</organism>
<dbReference type="CDD" id="cd00160">
    <property type="entry name" value="RhoGEF"/>
    <property type="match status" value="1"/>
</dbReference>
<dbReference type="SUPFAM" id="SSF50729">
    <property type="entry name" value="PH domain-like"/>
    <property type="match status" value="2"/>
</dbReference>
<dbReference type="InterPro" id="IPR051092">
    <property type="entry name" value="FYVE_RhoGEF_PH"/>
</dbReference>
<dbReference type="GO" id="GO:0005737">
    <property type="term" value="C:cytoplasm"/>
    <property type="evidence" value="ECO:0007669"/>
    <property type="project" value="TreeGrafter"/>
</dbReference>